<evidence type="ECO:0000256" key="5">
    <source>
        <dbReference type="ARBA" id="ARBA00022723"/>
    </source>
</evidence>
<dbReference type="AlphaFoldDB" id="V9KWC1"/>
<keyword evidence="9" id="KW-1133">Transmembrane helix</keyword>
<dbReference type="PANTHER" id="PTHR10720">
    <property type="entry name" value="HEME OXYGENASE"/>
    <property type="match status" value="1"/>
</dbReference>
<dbReference type="PANTHER" id="PTHR10720:SF1">
    <property type="entry name" value="HEME OXYGENASE 1"/>
    <property type="match status" value="1"/>
</dbReference>
<dbReference type="EMBL" id="JW870351">
    <property type="protein sequence ID" value="AFP02869.1"/>
    <property type="molecule type" value="mRNA"/>
</dbReference>
<dbReference type="Gene3D" id="1.20.910.10">
    <property type="entry name" value="Heme oxygenase-like"/>
    <property type="match status" value="1"/>
</dbReference>
<dbReference type="Pfam" id="PF01126">
    <property type="entry name" value="Heme_oxygenase"/>
    <property type="match status" value="1"/>
</dbReference>
<keyword evidence="9" id="KW-0472">Membrane</keyword>
<dbReference type="InterPro" id="IPR002051">
    <property type="entry name" value="Haem_Oase"/>
</dbReference>
<dbReference type="GO" id="GO:0004392">
    <property type="term" value="F:heme oxygenase (decyclizing) activity"/>
    <property type="evidence" value="ECO:0007669"/>
    <property type="project" value="UniProtKB-EC"/>
</dbReference>
<protein>
    <recommendedName>
        <fullName evidence="3">heme oxygenase (biliverdin-producing)</fullName>
        <ecNumber evidence="3">1.14.14.18</ecNumber>
    </recommendedName>
</protein>
<reference evidence="10" key="1">
    <citation type="journal article" date="2014" name="Nature">
        <title>Elephant shark genome provides unique insights into gnathostome evolution.</title>
        <authorList>
            <consortium name="International Elephant Shark Genome Sequencing Consortium"/>
            <person name="Venkatesh B."/>
            <person name="Lee A.P."/>
            <person name="Ravi V."/>
            <person name="Maurya A.K."/>
            <person name="Lian M.M."/>
            <person name="Swann J.B."/>
            <person name="Ohta Y."/>
            <person name="Flajnik M.F."/>
            <person name="Sutoh Y."/>
            <person name="Kasahara M."/>
            <person name="Hoon S."/>
            <person name="Gangu V."/>
            <person name="Roy S.W."/>
            <person name="Irimia M."/>
            <person name="Korzh V."/>
            <person name="Kondrychyn I."/>
            <person name="Lim Z.W."/>
            <person name="Tay B.H."/>
            <person name="Tohari S."/>
            <person name="Kong K.W."/>
            <person name="Ho S."/>
            <person name="Lorente-Galdos B."/>
            <person name="Quilez J."/>
            <person name="Marques-Bonet T."/>
            <person name="Raney B.J."/>
            <person name="Ingham P.W."/>
            <person name="Tay A."/>
            <person name="Hillier L.W."/>
            <person name="Minx P."/>
            <person name="Boehm T."/>
            <person name="Wilson R.K."/>
            <person name="Brenner S."/>
            <person name="Warren W.C."/>
        </authorList>
    </citation>
    <scope>NUCLEOTIDE SEQUENCE</scope>
    <source>
        <tissue evidence="10">Liver</tissue>
    </source>
</reference>
<dbReference type="GO" id="GO:0006979">
    <property type="term" value="P:response to oxidative stress"/>
    <property type="evidence" value="ECO:0007669"/>
    <property type="project" value="TreeGrafter"/>
</dbReference>
<accession>V9KWC1</accession>
<dbReference type="InterPro" id="IPR016053">
    <property type="entry name" value="Haem_Oase-like"/>
</dbReference>
<keyword evidence="7" id="KW-0560">Oxidoreductase</keyword>
<keyword evidence="5" id="KW-0479">Metal-binding</keyword>
<dbReference type="CDD" id="cd19165">
    <property type="entry name" value="HemeO"/>
    <property type="match status" value="1"/>
</dbReference>
<proteinExistence type="evidence at transcript level"/>
<dbReference type="GO" id="GO:0042167">
    <property type="term" value="P:heme catabolic process"/>
    <property type="evidence" value="ECO:0007669"/>
    <property type="project" value="TreeGrafter"/>
</dbReference>
<dbReference type="FunFam" id="1.20.910.10:FF:000001">
    <property type="entry name" value="Heme oxygenase 1"/>
    <property type="match status" value="1"/>
</dbReference>
<sequence length="278" mass="31221">MTMDLCEALKSATKEAHERAENTQFMRNFQNSQISLEHFKLLLESLYCIYVALEEEMERNREHPALSALYFPGELHRVSALEADLQYLHGEGWREALRCPPATSEYVRRLRHVGSEQPELLGAHAYTRYMGDLSGGQVLRKLAQKALGLPASGRGTAFFTFPNISSSNGFKQLYRSRLDSLELSQQTRLQILDEANRAFQLNVEVFEDLQRLGPSALRNGSSVPEGGAEIRQRTVKRPLGDEKVRESDRAVTGTPAWPVGVVVLSVAVLVAAFLWFSL</sequence>
<dbReference type="SUPFAM" id="SSF48613">
    <property type="entry name" value="Heme oxygenase-like"/>
    <property type="match status" value="1"/>
</dbReference>
<evidence type="ECO:0000256" key="2">
    <source>
        <dbReference type="ARBA" id="ARBA00006134"/>
    </source>
</evidence>
<name>V9KWC1_CALMI</name>
<evidence type="ECO:0000256" key="8">
    <source>
        <dbReference type="ARBA" id="ARBA00023004"/>
    </source>
</evidence>
<dbReference type="GO" id="GO:0020037">
    <property type="term" value="F:heme binding"/>
    <property type="evidence" value="ECO:0007669"/>
    <property type="project" value="TreeGrafter"/>
</dbReference>
<keyword evidence="6" id="KW-0256">Endoplasmic reticulum</keyword>
<keyword evidence="9" id="KW-0812">Transmembrane</keyword>
<dbReference type="PRINTS" id="PR00088">
    <property type="entry name" value="HAEMOXYGNASE"/>
</dbReference>
<dbReference type="GO" id="GO:0006788">
    <property type="term" value="P:heme oxidation"/>
    <property type="evidence" value="ECO:0007669"/>
    <property type="project" value="InterPro"/>
</dbReference>
<evidence type="ECO:0000256" key="3">
    <source>
        <dbReference type="ARBA" id="ARBA00012360"/>
    </source>
</evidence>
<dbReference type="GO" id="GO:0005783">
    <property type="term" value="C:endoplasmic reticulum"/>
    <property type="evidence" value="ECO:0007669"/>
    <property type="project" value="UniProtKB-SubCell"/>
</dbReference>
<feature type="transmembrane region" description="Helical" evidence="9">
    <location>
        <begin position="256"/>
        <end position="276"/>
    </location>
</feature>
<dbReference type="InterPro" id="IPR016084">
    <property type="entry name" value="Haem_Oase-like_multi-hlx"/>
</dbReference>
<evidence type="ECO:0000256" key="6">
    <source>
        <dbReference type="ARBA" id="ARBA00022824"/>
    </source>
</evidence>
<organism evidence="10">
    <name type="scientific">Callorhinchus milii</name>
    <name type="common">Ghost shark</name>
    <dbReference type="NCBI Taxonomy" id="7868"/>
    <lineage>
        <taxon>Eukaryota</taxon>
        <taxon>Metazoa</taxon>
        <taxon>Chordata</taxon>
        <taxon>Craniata</taxon>
        <taxon>Vertebrata</taxon>
        <taxon>Chondrichthyes</taxon>
        <taxon>Holocephali</taxon>
        <taxon>Chimaeriformes</taxon>
        <taxon>Callorhinchidae</taxon>
        <taxon>Callorhinchus</taxon>
    </lineage>
</organism>
<evidence type="ECO:0000256" key="4">
    <source>
        <dbReference type="ARBA" id="ARBA00022617"/>
    </source>
</evidence>
<evidence type="ECO:0000313" key="10">
    <source>
        <dbReference type="EMBL" id="AFP02869.1"/>
    </source>
</evidence>
<keyword evidence="4" id="KW-0349">Heme</keyword>
<comment type="similarity">
    <text evidence="2">Belongs to the heme oxygenase family.</text>
</comment>
<evidence type="ECO:0000256" key="1">
    <source>
        <dbReference type="ARBA" id="ARBA00004240"/>
    </source>
</evidence>
<keyword evidence="8" id="KW-0408">Iron</keyword>
<evidence type="ECO:0000256" key="9">
    <source>
        <dbReference type="SAM" id="Phobius"/>
    </source>
</evidence>
<evidence type="ECO:0000256" key="7">
    <source>
        <dbReference type="ARBA" id="ARBA00023002"/>
    </source>
</evidence>
<dbReference type="EC" id="1.14.14.18" evidence="3"/>
<comment type="subcellular location">
    <subcellularLocation>
        <location evidence="1">Endoplasmic reticulum</location>
    </subcellularLocation>
</comment>
<dbReference type="GO" id="GO:0046872">
    <property type="term" value="F:metal ion binding"/>
    <property type="evidence" value="ECO:0007669"/>
    <property type="project" value="UniProtKB-KW"/>
</dbReference>